<dbReference type="InterPro" id="IPR029787">
    <property type="entry name" value="Nucleotide_cyclase"/>
</dbReference>
<keyword evidence="1" id="KW-0812">Transmembrane</keyword>
<sequence length="467" mass="52160">MRRSLCKALIYRTWEVRAAMKTQTSAIKPVNVTGISTSITDRDAISDEIRIVQSVQTQRGMPVLIIGNLLGISIITYMDPPAILASFAIYPFSLIGLMLLPMVLSYFKLRKRARPIRVSHRRIRIIYQLSLVLGLFWAVSIVLVIPHLSQVHNIAVLISMFFMCYGAVALRPSMPLSSALYIIPFLTATIVSAYVNDVLEPGLLAFYTFNGLFGLGQSAWQNWQDTKEAVQLNLERIAVETEHARVLETISKGLGKYISPQLYQAIFSGEQQAEIASKRKKLTVFFSDIVNFTEITDQLESEELTALLNEYLTEMSKIALDHGGTIDKFIGDAVVIYFGDPISNGVKEDASACVRMAIAMQQRLTDIQQDWQGRGIIDQPFQVRVGINTGYCTVGNFGSDERMDYTIIGSTVNLAARLESRADAGGILLGNETHSLVKDWLHAEEQEAIFMKGFHKPFRTFKVTNSV</sequence>
<accession>A0A6L8W8P3</accession>
<dbReference type="PANTHER" id="PTHR43081:SF18">
    <property type="entry name" value="BLL7624 PROTEIN"/>
    <property type="match status" value="1"/>
</dbReference>
<proteinExistence type="predicted"/>
<feature type="transmembrane region" description="Helical" evidence="1">
    <location>
        <begin position="151"/>
        <end position="170"/>
    </location>
</feature>
<gene>
    <name evidence="3" type="ORF">GQE98_12780</name>
</gene>
<dbReference type="GO" id="GO:0004016">
    <property type="term" value="F:adenylate cyclase activity"/>
    <property type="evidence" value="ECO:0007669"/>
    <property type="project" value="UniProtKB-ARBA"/>
</dbReference>
<keyword evidence="4" id="KW-1185">Reference proteome</keyword>
<feature type="transmembrane region" description="Helical" evidence="1">
    <location>
        <begin position="84"/>
        <end position="104"/>
    </location>
</feature>
<dbReference type="PANTHER" id="PTHR43081">
    <property type="entry name" value="ADENYLATE CYCLASE, TERMINAL-DIFFERENTIATION SPECIFIC-RELATED"/>
    <property type="match status" value="1"/>
</dbReference>
<feature type="transmembrane region" description="Helical" evidence="1">
    <location>
        <begin position="125"/>
        <end position="145"/>
    </location>
</feature>
<dbReference type="AlphaFoldDB" id="A0A6L8W8P3"/>
<feature type="transmembrane region" description="Helical" evidence="1">
    <location>
        <begin position="177"/>
        <end position="195"/>
    </location>
</feature>
<feature type="transmembrane region" description="Helical" evidence="1">
    <location>
        <begin position="60"/>
        <end position="78"/>
    </location>
</feature>
<dbReference type="SUPFAM" id="SSF55073">
    <property type="entry name" value="Nucleotide cyclase"/>
    <property type="match status" value="1"/>
</dbReference>
<dbReference type="InterPro" id="IPR050697">
    <property type="entry name" value="Adenylyl/Guanylyl_Cyclase_3/4"/>
</dbReference>
<keyword evidence="1" id="KW-0472">Membrane</keyword>
<dbReference type="Proteomes" id="UP000476030">
    <property type="component" value="Unassembled WGS sequence"/>
</dbReference>
<dbReference type="PROSITE" id="PS50125">
    <property type="entry name" value="GUANYLATE_CYCLASE_2"/>
    <property type="match status" value="1"/>
</dbReference>
<dbReference type="GO" id="GO:0035556">
    <property type="term" value="P:intracellular signal transduction"/>
    <property type="evidence" value="ECO:0007669"/>
    <property type="project" value="InterPro"/>
</dbReference>
<feature type="domain" description="Guanylate cyclase" evidence="2">
    <location>
        <begin position="283"/>
        <end position="419"/>
    </location>
</feature>
<name>A0A6L8W8P3_9PROT</name>
<evidence type="ECO:0000313" key="3">
    <source>
        <dbReference type="EMBL" id="MZR31508.1"/>
    </source>
</evidence>
<dbReference type="InterPro" id="IPR001054">
    <property type="entry name" value="A/G_cyclase"/>
</dbReference>
<dbReference type="Pfam" id="PF00211">
    <property type="entry name" value="Guanylate_cyc"/>
    <property type="match status" value="1"/>
</dbReference>
<comment type="caution">
    <text evidence="3">The sequence shown here is derived from an EMBL/GenBank/DDBJ whole genome shotgun (WGS) entry which is preliminary data.</text>
</comment>
<dbReference type="CDD" id="cd07302">
    <property type="entry name" value="CHD"/>
    <property type="match status" value="1"/>
</dbReference>
<evidence type="ECO:0000259" key="2">
    <source>
        <dbReference type="PROSITE" id="PS50125"/>
    </source>
</evidence>
<organism evidence="3 4">
    <name type="scientific">Sneathiella litorea</name>
    <dbReference type="NCBI Taxonomy" id="2606216"/>
    <lineage>
        <taxon>Bacteria</taxon>
        <taxon>Pseudomonadati</taxon>
        <taxon>Pseudomonadota</taxon>
        <taxon>Alphaproteobacteria</taxon>
        <taxon>Sneathiellales</taxon>
        <taxon>Sneathiellaceae</taxon>
        <taxon>Sneathiella</taxon>
    </lineage>
</organism>
<evidence type="ECO:0000313" key="4">
    <source>
        <dbReference type="Proteomes" id="UP000476030"/>
    </source>
</evidence>
<protein>
    <recommendedName>
        <fullName evidence="2">Guanylate cyclase domain-containing protein</fullName>
    </recommendedName>
</protein>
<dbReference type="SMART" id="SM00044">
    <property type="entry name" value="CYCc"/>
    <property type="match status" value="1"/>
</dbReference>
<dbReference type="Gene3D" id="3.30.70.1230">
    <property type="entry name" value="Nucleotide cyclase"/>
    <property type="match status" value="1"/>
</dbReference>
<evidence type="ECO:0000256" key="1">
    <source>
        <dbReference type="SAM" id="Phobius"/>
    </source>
</evidence>
<reference evidence="3 4" key="1">
    <citation type="submission" date="2019-12" db="EMBL/GenBank/DDBJ databases">
        <title>Snethiella sp. nov. sp. isolated from sea sand.</title>
        <authorList>
            <person name="Kim J."/>
            <person name="Jeong S.E."/>
            <person name="Jung H.S."/>
            <person name="Jeon C.O."/>
        </authorList>
    </citation>
    <scope>NUCLEOTIDE SEQUENCE [LARGE SCALE GENOMIC DNA]</scope>
    <source>
        <strain evidence="3 4">DP05</strain>
    </source>
</reference>
<dbReference type="GO" id="GO:0006171">
    <property type="term" value="P:cAMP biosynthetic process"/>
    <property type="evidence" value="ECO:0007669"/>
    <property type="project" value="TreeGrafter"/>
</dbReference>
<dbReference type="EMBL" id="WTUW01000002">
    <property type="protein sequence ID" value="MZR31508.1"/>
    <property type="molecule type" value="Genomic_DNA"/>
</dbReference>
<keyword evidence="1" id="KW-1133">Transmembrane helix</keyword>